<comment type="catalytic activity">
    <reaction evidence="3">
        <text>trans-4-hydroxy-L-proline = cis-4-hydroxy-D-proline</text>
        <dbReference type="Rhea" id="RHEA:21152"/>
        <dbReference type="ChEBI" id="CHEBI:57690"/>
        <dbReference type="ChEBI" id="CHEBI:58375"/>
        <dbReference type="EC" id="5.1.1.8"/>
    </reaction>
</comment>
<dbReference type="Pfam" id="PF13411">
    <property type="entry name" value="MerR_1"/>
    <property type="match status" value="1"/>
</dbReference>
<keyword evidence="8" id="KW-1185">Reference proteome</keyword>
<dbReference type="SMART" id="SM00422">
    <property type="entry name" value="HTH_MERR"/>
    <property type="match status" value="1"/>
</dbReference>
<dbReference type="Pfam" id="PF13560">
    <property type="entry name" value="HTH_31"/>
    <property type="match status" value="1"/>
</dbReference>
<dbReference type="InterPro" id="IPR013096">
    <property type="entry name" value="Cupin_2"/>
</dbReference>
<dbReference type="GO" id="GO:0006355">
    <property type="term" value="P:regulation of DNA-templated transcription"/>
    <property type="evidence" value="ECO:0007669"/>
    <property type="project" value="InterPro"/>
</dbReference>
<dbReference type="EMBL" id="FMTP01000001">
    <property type="protein sequence ID" value="SCW43848.1"/>
    <property type="molecule type" value="Genomic_DNA"/>
</dbReference>
<evidence type="ECO:0000256" key="2">
    <source>
        <dbReference type="ARBA" id="ARBA00023235"/>
    </source>
</evidence>
<dbReference type="InterPro" id="IPR014710">
    <property type="entry name" value="RmlC-like_jellyroll"/>
</dbReference>
<dbReference type="CDD" id="cd02209">
    <property type="entry name" value="cupin_XRE_C"/>
    <property type="match status" value="1"/>
</dbReference>
<gene>
    <name evidence="7" type="ORF">SAMN05660859_1208</name>
</gene>
<dbReference type="Gene3D" id="2.60.120.10">
    <property type="entry name" value="Jelly Rolls"/>
    <property type="match status" value="1"/>
</dbReference>
<proteinExistence type="inferred from homology"/>
<dbReference type="PROSITE" id="PS50937">
    <property type="entry name" value="HTH_MERR_2"/>
    <property type="match status" value="1"/>
</dbReference>
<evidence type="ECO:0000256" key="3">
    <source>
        <dbReference type="ARBA" id="ARBA00035826"/>
    </source>
</evidence>
<dbReference type="PROSITE" id="PS00552">
    <property type="entry name" value="HTH_MERR_1"/>
    <property type="match status" value="1"/>
</dbReference>
<protein>
    <recommendedName>
        <fullName evidence="4">4-hydroxyproline epimerase</fullName>
        <ecNumber evidence="4">5.1.1.8</ecNumber>
    </recommendedName>
</protein>
<dbReference type="InterPro" id="IPR008794">
    <property type="entry name" value="Pro_racemase_fam"/>
</dbReference>
<dbReference type="AlphaFoldDB" id="A0A1G4QHN5"/>
<keyword evidence="2" id="KW-0413">Isomerase</keyword>
<organism evidence="7 8">
    <name type="scientific">Ancylobacter rudongensis</name>
    <dbReference type="NCBI Taxonomy" id="177413"/>
    <lineage>
        <taxon>Bacteria</taxon>
        <taxon>Pseudomonadati</taxon>
        <taxon>Pseudomonadota</taxon>
        <taxon>Alphaproteobacteria</taxon>
        <taxon>Hyphomicrobiales</taxon>
        <taxon>Xanthobacteraceae</taxon>
        <taxon>Ancylobacter</taxon>
    </lineage>
</organism>
<evidence type="ECO:0000313" key="8">
    <source>
        <dbReference type="Proteomes" id="UP000198889"/>
    </source>
</evidence>
<name>A0A1G4QHN5_9HYPH</name>
<dbReference type="EC" id="5.1.1.8" evidence="4"/>
<dbReference type="InterPro" id="IPR001387">
    <property type="entry name" value="Cro/C1-type_HTH"/>
</dbReference>
<dbReference type="InterPro" id="IPR010982">
    <property type="entry name" value="Lambda_DNA-bd_dom_sf"/>
</dbReference>
<evidence type="ECO:0000313" key="7">
    <source>
        <dbReference type="EMBL" id="SCW43848.1"/>
    </source>
</evidence>
<dbReference type="SMART" id="SM00530">
    <property type="entry name" value="HTH_XRE"/>
    <property type="match status" value="1"/>
</dbReference>
<evidence type="ECO:0000259" key="5">
    <source>
        <dbReference type="PROSITE" id="PS50937"/>
    </source>
</evidence>
<dbReference type="PRINTS" id="PR00040">
    <property type="entry name" value="HTHMERR"/>
</dbReference>
<dbReference type="PANTHER" id="PTHR33442">
    <property type="entry name" value="TRANS-3-HYDROXY-L-PROLINE DEHYDRATASE"/>
    <property type="match status" value="1"/>
</dbReference>
<dbReference type="GO" id="GO:0047580">
    <property type="term" value="F:4-hydroxyproline epimerase activity"/>
    <property type="evidence" value="ECO:0007669"/>
    <property type="project" value="UniProtKB-EC"/>
</dbReference>
<evidence type="ECO:0000256" key="1">
    <source>
        <dbReference type="ARBA" id="ARBA00007529"/>
    </source>
</evidence>
<dbReference type="SUPFAM" id="SSF46955">
    <property type="entry name" value="Putative DNA-binding domain"/>
    <property type="match status" value="1"/>
</dbReference>
<reference evidence="8" key="1">
    <citation type="submission" date="2016-10" db="EMBL/GenBank/DDBJ databases">
        <authorList>
            <person name="Varghese N."/>
            <person name="Submissions S."/>
        </authorList>
    </citation>
    <scope>NUCLEOTIDE SEQUENCE [LARGE SCALE GENOMIC DNA]</scope>
    <source>
        <strain evidence="8">CGMCC 1.1761</strain>
    </source>
</reference>
<sequence>MSKTAATRFPFSIGHVAKVTGVAVSTIRSWENQGLLTSTKSSGGHRSYGEADIERIRRIDRMRRVEGQSLSGIRRFLESEEEASAAPESETAPVAAFNHLGARVRSLRQEAGMSLRELSERTDIASSHLSMFERGVAFLSPARLNAIAEVFGRTLAELLGGTKGRDFPVVRHGQGRIVGSFGPGVTIEQLTVSQRLMDAEVWTIDPERESDGFYAHEGEELIYVLEGSLELALADRDAEVLNPGDGAYFNSRIAHRWRNTGNVPAKVLWINTDSDRLSTMSFEKTDRRLGLGAGLGGGIGEGALSLELPQGARTYRVIETHTEGHPTHILIEPLQGLDADSVAGKSRQFAERYDSLRPMLLHEPRGHSGAFGLVPVASSAADFGAFFISSYGYPGLCGHAIMGYTAALRALGRLSRHPRFTIEVPDGILTVHVGVEGDADAIALEMPPAIVAETGRHARVGGHDLDVAIAMCGDCYALVDADAAGLRLDVSGIDHLLAVGDALRRHLNEALPRRRGAQPAVDAVLFHGAGEGGAVRQFLAIDRQKFDRSPGVAGLACLLALRGAQGAAAPGARLEAVSLFGGHLAGELITTTHGAGGAVAVTTRITGRAHLKAVATLIQEVGDPLGSGFLR</sequence>
<dbReference type="InterPro" id="IPR011051">
    <property type="entry name" value="RmlC_Cupin_sf"/>
</dbReference>
<comment type="similarity">
    <text evidence="1">Belongs to the proline racemase family.</text>
</comment>
<dbReference type="CDD" id="cd00592">
    <property type="entry name" value="HTH_MerR-like"/>
    <property type="match status" value="1"/>
</dbReference>
<dbReference type="Proteomes" id="UP000198889">
    <property type="component" value="Unassembled WGS sequence"/>
</dbReference>
<dbReference type="Gene3D" id="1.10.260.40">
    <property type="entry name" value="lambda repressor-like DNA-binding domains"/>
    <property type="match status" value="1"/>
</dbReference>
<dbReference type="Gene3D" id="3.10.310.10">
    <property type="entry name" value="Diaminopimelate Epimerase, Chain A, domain 1"/>
    <property type="match status" value="2"/>
</dbReference>
<evidence type="ECO:0000259" key="6">
    <source>
        <dbReference type="PROSITE" id="PS50943"/>
    </source>
</evidence>
<dbReference type="SUPFAM" id="SSF54506">
    <property type="entry name" value="Diaminopimelate epimerase-like"/>
    <property type="match status" value="1"/>
</dbReference>
<accession>A0A1G4QHN5</accession>
<dbReference type="SUPFAM" id="SSF47413">
    <property type="entry name" value="lambda repressor-like DNA-binding domains"/>
    <property type="match status" value="1"/>
</dbReference>
<dbReference type="Pfam" id="PF07883">
    <property type="entry name" value="Cupin_2"/>
    <property type="match status" value="1"/>
</dbReference>
<dbReference type="RefSeq" id="WP_091436890.1">
    <property type="nucleotide sequence ID" value="NZ_FMTP01000001.1"/>
</dbReference>
<dbReference type="Gene3D" id="1.10.1660.10">
    <property type="match status" value="1"/>
</dbReference>
<evidence type="ECO:0000256" key="4">
    <source>
        <dbReference type="ARBA" id="ARBA00039135"/>
    </source>
</evidence>
<dbReference type="STRING" id="177413.SAMN05660859_1208"/>
<dbReference type="InterPro" id="IPR000551">
    <property type="entry name" value="MerR-type_HTH_dom"/>
</dbReference>
<feature type="domain" description="HTH cro/C1-type" evidence="6">
    <location>
        <begin position="104"/>
        <end position="158"/>
    </location>
</feature>
<dbReference type="PROSITE" id="PS50943">
    <property type="entry name" value="HTH_CROC1"/>
    <property type="match status" value="1"/>
</dbReference>
<dbReference type="Pfam" id="PF05544">
    <property type="entry name" value="Pro_racemase"/>
    <property type="match status" value="1"/>
</dbReference>
<feature type="domain" description="HTH merR-type" evidence="5">
    <location>
        <begin position="10"/>
        <end position="79"/>
    </location>
</feature>
<dbReference type="GO" id="GO:0003677">
    <property type="term" value="F:DNA binding"/>
    <property type="evidence" value="ECO:0007669"/>
    <property type="project" value="InterPro"/>
</dbReference>
<dbReference type="SUPFAM" id="SSF51182">
    <property type="entry name" value="RmlC-like cupins"/>
    <property type="match status" value="1"/>
</dbReference>
<dbReference type="InterPro" id="IPR009061">
    <property type="entry name" value="DNA-bd_dom_put_sf"/>
</dbReference>
<dbReference type="CDD" id="cd00093">
    <property type="entry name" value="HTH_XRE"/>
    <property type="match status" value="1"/>
</dbReference>
<dbReference type="PANTHER" id="PTHR33442:SF1">
    <property type="entry name" value="TRANS-3-HYDROXY-L-PROLINE DEHYDRATASE"/>
    <property type="match status" value="1"/>
</dbReference>